<evidence type="ECO:0000256" key="1">
    <source>
        <dbReference type="ARBA" id="ARBA00022908"/>
    </source>
</evidence>
<keyword evidence="3" id="KW-0233">DNA recombination</keyword>
<comment type="caution">
    <text evidence="8">The sequence shown here is derived from an EMBL/GenBank/DDBJ whole genome shotgun (WGS) entry which is preliminary data.</text>
</comment>
<evidence type="ECO:0000313" key="10">
    <source>
        <dbReference type="Proteomes" id="UP000606991"/>
    </source>
</evidence>
<dbReference type="InterPro" id="IPR002104">
    <property type="entry name" value="Integrase_catalytic"/>
</dbReference>
<dbReference type="Proteomes" id="UP000248724">
    <property type="component" value="Unassembled WGS sequence"/>
</dbReference>
<dbReference type="Pfam" id="PF02899">
    <property type="entry name" value="Phage_int_SAM_1"/>
    <property type="match status" value="1"/>
</dbReference>
<dbReference type="EMBL" id="JAEKNS010000079">
    <property type="protein sequence ID" value="MBJ7594742.1"/>
    <property type="molecule type" value="Genomic_DNA"/>
</dbReference>
<dbReference type="Gene3D" id="1.10.150.130">
    <property type="match status" value="1"/>
</dbReference>
<dbReference type="InterPro" id="IPR050090">
    <property type="entry name" value="Tyrosine_recombinase_XerCD"/>
</dbReference>
<proteinExistence type="predicted"/>
<dbReference type="RefSeq" id="WP_337311205.1">
    <property type="nucleotide sequence ID" value="NZ_JAEKNS010000079.1"/>
</dbReference>
<dbReference type="InterPro" id="IPR010998">
    <property type="entry name" value="Integrase_recombinase_N"/>
</dbReference>
<dbReference type="PROSITE" id="PS51898">
    <property type="entry name" value="TYR_RECOMBINASE"/>
    <property type="match status" value="1"/>
</dbReference>
<keyword evidence="2 4" id="KW-0238">DNA-binding</keyword>
<dbReference type="Proteomes" id="UP000606991">
    <property type="component" value="Unassembled WGS sequence"/>
</dbReference>
<dbReference type="GO" id="GO:0015074">
    <property type="term" value="P:DNA integration"/>
    <property type="evidence" value="ECO:0007669"/>
    <property type="project" value="UniProtKB-KW"/>
</dbReference>
<dbReference type="InterPro" id="IPR013762">
    <property type="entry name" value="Integrase-like_cat_sf"/>
</dbReference>
<dbReference type="PROSITE" id="PS51900">
    <property type="entry name" value="CB"/>
    <property type="match status" value="1"/>
</dbReference>
<evidence type="ECO:0000313" key="9">
    <source>
        <dbReference type="Proteomes" id="UP000248724"/>
    </source>
</evidence>
<feature type="domain" description="Core-binding (CB)" evidence="6">
    <location>
        <begin position="14"/>
        <end position="113"/>
    </location>
</feature>
<reference evidence="8" key="2">
    <citation type="submission" date="2018-05" db="EMBL/GenBank/DDBJ databases">
        <authorList>
            <person name="Ferrari B."/>
        </authorList>
    </citation>
    <scope>NUCLEOTIDE SEQUENCE</scope>
    <source>
        <strain evidence="8">RRmetagenome_bin12</strain>
    </source>
</reference>
<dbReference type="Gene3D" id="1.10.443.10">
    <property type="entry name" value="Intergrase catalytic core"/>
    <property type="match status" value="1"/>
</dbReference>
<evidence type="ECO:0000256" key="2">
    <source>
        <dbReference type="ARBA" id="ARBA00023125"/>
    </source>
</evidence>
<reference evidence="8 9" key="1">
    <citation type="journal article" date="2017" name="Nature">
        <title>Atmospheric trace gases support primary production in Antarctic desert surface soil.</title>
        <authorList>
            <person name="Ji M."/>
            <person name="Greening C."/>
            <person name="Vanwonterghem I."/>
            <person name="Carere C.R."/>
            <person name="Bay S.K."/>
            <person name="Steen J.A."/>
            <person name="Montgomery K."/>
            <person name="Lines T."/>
            <person name="Beardall J."/>
            <person name="van Dorst J."/>
            <person name="Snape I."/>
            <person name="Stott M.B."/>
            <person name="Hugenholtz P."/>
            <person name="Ferrari B.C."/>
        </authorList>
    </citation>
    <scope>NUCLEOTIDE SEQUENCE [LARGE SCALE GENOMIC DNA]</scope>
    <source>
        <strain evidence="8">RRmetagenome_bin12</strain>
    </source>
</reference>
<dbReference type="InterPro" id="IPR011010">
    <property type="entry name" value="DNA_brk_join_enz"/>
</dbReference>
<dbReference type="CDD" id="cd00397">
    <property type="entry name" value="DNA_BRE_C"/>
    <property type="match status" value="1"/>
</dbReference>
<accession>A0A2W5Z2Y7</accession>
<evidence type="ECO:0000313" key="7">
    <source>
        <dbReference type="EMBL" id="MBJ7594742.1"/>
    </source>
</evidence>
<dbReference type="Pfam" id="PF00589">
    <property type="entry name" value="Phage_integrase"/>
    <property type="match status" value="1"/>
</dbReference>
<feature type="domain" description="Tyr recombinase" evidence="5">
    <location>
        <begin position="148"/>
        <end position="331"/>
    </location>
</feature>
<evidence type="ECO:0000259" key="5">
    <source>
        <dbReference type="PROSITE" id="PS51898"/>
    </source>
</evidence>
<sequence length="350" mass="39315">MPPAADVLARWPAICRHPDASAWLRLQADLGLAPRTIEAYGRALDEYLVTCTDEGIEPSRATRRDVARYVHELATRPHRLGPNVVAVDSGVGLANATLRLRLVAVRLFHDYLVEEGVRADNPVGRGRYTAGKGFGGTRHRGMIPRFTKLPWIPTDDQWRVILDASRGEGARNRFMFALAYDAGLRREEICSLRTDDIDPAHRTVRVRAETTKGRRQRVVPYSAACGSLFQEYLAHRRTLSTARGPLFLSESHRNVGRPITLWTWSKVIRAIAVRADVPRFSTHTLRHLCLTDLARSGWELHAIATFAGHRNTDTTLQYIHLSGRDLAQRLEAGMASIHAWRTQLTVDVIS</sequence>
<dbReference type="GO" id="GO:0003677">
    <property type="term" value="F:DNA binding"/>
    <property type="evidence" value="ECO:0007669"/>
    <property type="project" value="UniProtKB-UniRule"/>
</dbReference>
<reference evidence="7 10" key="3">
    <citation type="submission" date="2020-10" db="EMBL/GenBank/DDBJ databases">
        <title>Ca. Dormibacterota MAGs.</title>
        <authorList>
            <person name="Montgomery K."/>
        </authorList>
    </citation>
    <scope>NUCLEOTIDE SEQUENCE [LARGE SCALE GENOMIC DNA]</scope>
    <source>
        <strain evidence="7">SC8812_S17_18</strain>
    </source>
</reference>
<name>A0A2W5Z2Y7_9BACT</name>
<organism evidence="8 9">
    <name type="scientific">Candidatus Aeolococcus gillhamiae</name>
    <dbReference type="NCBI Taxonomy" id="3127015"/>
    <lineage>
        <taxon>Bacteria</taxon>
        <taxon>Bacillati</taxon>
        <taxon>Candidatus Dormiibacterota</taxon>
        <taxon>Candidatus Dormibacteria</taxon>
        <taxon>Candidatus Aeolococcales</taxon>
        <taxon>Candidatus Aeolococcaceae</taxon>
        <taxon>Candidatus Aeolococcus</taxon>
    </lineage>
</organism>
<evidence type="ECO:0000313" key="8">
    <source>
        <dbReference type="EMBL" id="PZR79590.1"/>
    </source>
</evidence>
<dbReference type="SUPFAM" id="SSF56349">
    <property type="entry name" value="DNA breaking-rejoining enzymes"/>
    <property type="match status" value="1"/>
</dbReference>
<dbReference type="PANTHER" id="PTHR30349">
    <property type="entry name" value="PHAGE INTEGRASE-RELATED"/>
    <property type="match status" value="1"/>
</dbReference>
<keyword evidence="1" id="KW-0229">DNA integration</keyword>
<dbReference type="AlphaFoldDB" id="A0A2W5Z2Y7"/>
<dbReference type="EMBL" id="QHBU01000197">
    <property type="protein sequence ID" value="PZR79590.1"/>
    <property type="molecule type" value="Genomic_DNA"/>
</dbReference>
<gene>
    <name evidence="8" type="ORF">DLM65_10390</name>
    <name evidence="7" type="ORF">JF886_07750</name>
</gene>
<dbReference type="InterPro" id="IPR044068">
    <property type="entry name" value="CB"/>
</dbReference>
<protein>
    <submittedName>
        <fullName evidence="7 8">Integrase</fullName>
    </submittedName>
</protein>
<dbReference type="GO" id="GO:0006310">
    <property type="term" value="P:DNA recombination"/>
    <property type="evidence" value="ECO:0007669"/>
    <property type="project" value="UniProtKB-KW"/>
</dbReference>
<evidence type="ECO:0000256" key="3">
    <source>
        <dbReference type="ARBA" id="ARBA00023172"/>
    </source>
</evidence>
<dbReference type="PANTHER" id="PTHR30349:SF81">
    <property type="entry name" value="TYROSINE RECOMBINASE XERC"/>
    <property type="match status" value="1"/>
</dbReference>
<dbReference type="InterPro" id="IPR004107">
    <property type="entry name" value="Integrase_SAM-like_N"/>
</dbReference>
<evidence type="ECO:0000256" key="4">
    <source>
        <dbReference type="PROSITE-ProRule" id="PRU01248"/>
    </source>
</evidence>
<evidence type="ECO:0000259" key="6">
    <source>
        <dbReference type="PROSITE" id="PS51900"/>
    </source>
</evidence>
<accession>A0A934N9Z2</accession>